<feature type="region of interest" description="Disordered" evidence="4">
    <location>
        <begin position="803"/>
        <end position="839"/>
    </location>
</feature>
<dbReference type="SMART" id="SM00326">
    <property type="entry name" value="SH3"/>
    <property type="match status" value="3"/>
</dbReference>
<evidence type="ECO:0000313" key="7">
    <source>
        <dbReference type="RefSeq" id="XP_024945531.1"/>
    </source>
</evidence>
<accession>A0AAJ7W5V4</accession>
<dbReference type="Pfam" id="PF00018">
    <property type="entry name" value="SH3_1"/>
    <property type="match status" value="1"/>
</dbReference>
<dbReference type="AlphaFoldDB" id="A0AAJ7W5V4"/>
<dbReference type="GO" id="GO:0005667">
    <property type="term" value="C:transcription regulator complex"/>
    <property type="evidence" value="ECO:0007669"/>
    <property type="project" value="TreeGrafter"/>
</dbReference>
<dbReference type="FunFam" id="2.30.30.40:FF:000270">
    <property type="entry name" value="Blast:Tyrosine-protein kinase Src-1"/>
    <property type="match status" value="1"/>
</dbReference>
<dbReference type="Pfam" id="PF07653">
    <property type="entry name" value="SH3_2"/>
    <property type="match status" value="1"/>
</dbReference>
<dbReference type="SUPFAM" id="SSF46955">
    <property type="entry name" value="Putative DNA-binding domain"/>
    <property type="match status" value="1"/>
</dbReference>
<dbReference type="PANTHER" id="PTHR10005:SF25">
    <property type="entry name" value="SNO ONCOGENE, ISOFORM B"/>
    <property type="match status" value="1"/>
</dbReference>
<dbReference type="InterPro" id="IPR003380">
    <property type="entry name" value="SKI/SNO/DAC"/>
</dbReference>
<evidence type="ECO:0000256" key="4">
    <source>
        <dbReference type="SAM" id="MobiDB-lite"/>
    </source>
</evidence>
<dbReference type="InterPro" id="IPR009061">
    <property type="entry name" value="DNA-bd_dom_put_sf"/>
</dbReference>
<dbReference type="SUPFAM" id="SSF63763">
    <property type="entry name" value="SAND domain-like"/>
    <property type="match status" value="1"/>
</dbReference>
<dbReference type="CTD" id="37014"/>
<dbReference type="PANTHER" id="PTHR10005">
    <property type="entry name" value="SKI ONCOGENE-RELATED"/>
    <property type="match status" value="1"/>
</dbReference>
<dbReference type="InterPro" id="IPR001452">
    <property type="entry name" value="SH3_domain"/>
</dbReference>
<feature type="compositionally biased region" description="Low complexity" evidence="4">
    <location>
        <begin position="579"/>
        <end position="593"/>
    </location>
</feature>
<feature type="domain" description="SH3" evidence="5">
    <location>
        <begin position="989"/>
        <end position="1052"/>
    </location>
</feature>
<feature type="compositionally biased region" description="Basic and acidic residues" evidence="4">
    <location>
        <begin position="96"/>
        <end position="106"/>
    </location>
</feature>
<feature type="domain" description="SH3" evidence="5">
    <location>
        <begin position="727"/>
        <end position="787"/>
    </location>
</feature>
<dbReference type="GO" id="GO:0030514">
    <property type="term" value="P:negative regulation of BMP signaling pathway"/>
    <property type="evidence" value="ECO:0007669"/>
    <property type="project" value="TreeGrafter"/>
</dbReference>
<dbReference type="Gene3D" id="3.10.390.10">
    <property type="entry name" value="SAND domain-like"/>
    <property type="match status" value="1"/>
</dbReference>
<dbReference type="InterPro" id="IPR010919">
    <property type="entry name" value="SAND-like_dom_sf"/>
</dbReference>
<dbReference type="SUPFAM" id="SSF50044">
    <property type="entry name" value="SH3-domain"/>
    <property type="match status" value="3"/>
</dbReference>
<dbReference type="InterPro" id="IPR036028">
    <property type="entry name" value="SH3-like_dom_sf"/>
</dbReference>
<dbReference type="GO" id="GO:0005737">
    <property type="term" value="C:cytoplasm"/>
    <property type="evidence" value="ECO:0007669"/>
    <property type="project" value="TreeGrafter"/>
</dbReference>
<dbReference type="FunFam" id="3.10.260.20:FF:000002">
    <property type="entry name" value="SKI-like oncogene a"/>
    <property type="match status" value="1"/>
</dbReference>
<evidence type="ECO:0000256" key="2">
    <source>
        <dbReference type="ARBA" id="ARBA00022443"/>
    </source>
</evidence>
<feature type="compositionally biased region" description="Basic residues" evidence="4">
    <location>
        <begin position="507"/>
        <end position="522"/>
    </location>
</feature>
<dbReference type="InterPro" id="IPR023216">
    <property type="entry name" value="Tscrpt_reg_SKI_SnoN"/>
</dbReference>
<dbReference type="InterPro" id="IPR037000">
    <property type="entry name" value="Ski_DNA-bd_sf"/>
</dbReference>
<dbReference type="GO" id="GO:0046332">
    <property type="term" value="F:SMAD binding"/>
    <property type="evidence" value="ECO:0007669"/>
    <property type="project" value="InterPro"/>
</dbReference>
<feature type="region of interest" description="Disordered" evidence="4">
    <location>
        <begin position="488"/>
        <end position="609"/>
    </location>
</feature>
<feature type="compositionally biased region" description="Pro residues" evidence="4">
    <location>
        <begin position="491"/>
        <end position="502"/>
    </location>
</feature>
<keyword evidence="6" id="KW-1185">Reference proteome</keyword>
<name>A0AAJ7W5V4_CEPCN</name>
<feature type="domain" description="SH3" evidence="5">
    <location>
        <begin position="879"/>
        <end position="940"/>
    </location>
</feature>
<feature type="compositionally biased region" description="Acidic residues" evidence="4">
    <location>
        <begin position="568"/>
        <end position="578"/>
    </location>
</feature>
<keyword evidence="2 3" id="KW-0728">SH3 domain</keyword>
<dbReference type="GO" id="GO:0000978">
    <property type="term" value="F:RNA polymerase II cis-regulatory region sequence-specific DNA binding"/>
    <property type="evidence" value="ECO:0007669"/>
    <property type="project" value="TreeGrafter"/>
</dbReference>
<dbReference type="Proteomes" id="UP000694920">
    <property type="component" value="Unplaced"/>
</dbReference>
<dbReference type="SMART" id="SM01046">
    <property type="entry name" value="c-SKI_SMAD_bind"/>
    <property type="match status" value="1"/>
</dbReference>
<dbReference type="InterPro" id="IPR014890">
    <property type="entry name" value="c-SKI_SMAD4-bd_dom"/>
</dbReference>
<dbReference type="GeneID" id="107272482"/>
<protein>
    <submittedName>
        <fullName evidence="7">Uncharacterized protein LOC107272482 isoform X1</fullName>
    </submittedName>
</protein>
<dbReference type="CDD" id="cd21079">
    <property type="entry name" value="DHD_Ski_Sno"/>
    <property type="match status" value="1"/>
</dbReference>
<dbReference type="Gene3D" id="2.30.30.40">
    <property type="entry name" value="SH3 Domains"/>
    <property type="match status" value="3"/>
</dbReference>
<evidence type="ECO:0000259" key="5">
    <source>
        <dbReference type="PROSITE" id="PS50002"/>
    </source>
</evidence>
<dbReference type="GO" id="GO:0000981">
    <property type="term" value="F:DNA-binding transcription factor activity, RNA polymerase II-specific"/>
    <property type="evidence" value="ECO:0007669"/>
    <property type="project" value="TreeGrafter"/>
</dbReference>
<gene>
    <name evidence="7" type="primary">LOC107272482</name>
</gene>
<dbReference type="Pfam" id="PF02437">
    <property type="entry name" value="Ski_Sno_DHD"/>
    <property type="match status" value="1"/>
</dbReference>
<evidence type="ECO:0000313" key="6">
    <source>
        <dbReference type="Proteomes" id="UP000694920"/>
    </source>
</evidence>
<dbReference type="Pfam" id="PF08782">
    <property type="entry name" value="c-SKI_SMAD_bind"/>
    <property type="match status" value="1"/>
</dbReference>
<comment type="similarity">
    <text evidence="1">Belongs to the SKI family.</text>
</comment>
<dbReference type="FunFam" id="2.30.30.40:FF:000222">
    <property type="entry name" value="SH3 domain-containing protein Dlish"/>
    <property type="match status" value="1"/>
</dbReference>
<feature type="compositionally biased region" description="Low complexity" evidence="4">
    <location>
        <begin position="814"/>
        <end position="827"/>
    </location>
</feature>
<proteinExistence type="inferred from homology"/>
<evidence type="ECO:0000256" key="3">
    <source>
        <dbReference type="PROSITE-ProRule" id="PRU00192"/>
    </source>
</evidence>
<dbReference type="PROSITE" id="PS50002">
    <property type="entry name" value="SH3"/>
    <property type="match status" value="3"/>
</dbReference>
<organism evidence="6 7">
    <name type="scientific">Cephus cinctus</name>
    <name type="common">Wheat stem sawfly</name>
    <dbReference type="NCBI Taxonomy" id="211228"/>
    <lineage>
        <taxon>Eukaryota</taxon>
        <taxon>Metazoa</taxon>
        <taxon>Ecdysozoa</taxon>
        <taxon>Arthropoda</taxon>
        <taxon>Hexapoda</taxon>
        <taxon>Insecta</taxon>
        <taxon>Pterygota</taxon>
        <taxon>Neoptera</taxon>
        <taxon>Endopterygota</taxon>
        <taxon>Hymenoptera</taxon>
        <taxon>Cephoidea</taxon>
        <taxon>Cephidae</taxon>
        <taxon>Cephus</taxon>
    </lineage>
</organism>
<feature type="region of interest" description="Disordered" evidence="4">
    <location>
        <begin position="96"/>
        <end position="121"/>
    </location>
</feature>
<feature type="compositionally biased region" description="Polar residues" evidence="4">
    <location>
        <begin position="828"/>
        <end position="839"/>
    </location>
</feature>
<dbReference type="GO" id="GO:0005634">
    <property type="term" value="C:nucleus"/>
    <property type="evidence" value="ECO:0007669"/>
    <property type="project" value="TreeGrafter"/>
</dbReference>
<reference evidence="7" key="1">
    <citation type="submission" date="2025-08" db="UniProtKB">
        <authorList>
            <consortium name="RefSeq"/>
        </authorList>
    </citation>
    <scope>IDENTIFICATION</scope>
</reference>
<dbReference type="CDD" id="cd00174">
    <property type="entry name" value="SH3"/>
    <property type="match status" value="3"/>
</dbReference>
<evidence type="ECO:0000256" key="1">
    <source>
        <dbReference type="ARBA" id="ARBA00009513"/>
    </source>
</evidence>
<sequence length="1055" mass="117177">METLLLGNTSSQSYSPQLKTVLKTYQLSAVKSLQGPSSALLGMDCKGLLQEQAPFRFSPLNRPANCGIDSGLDHLSIPSKDIEKCEEPSRITVPPCRDRRVDHALDDSDEDPQPERLKATSDKRELEFQIPILTAPDQSCSERCEATLEGERISCFVVGGERRLCLPQILNTVLQDFSLQQINQVCDELQIYCSRCTRDQLEELKLSGILPRNAPSCGLITQTDAERLVSALLLRTEPCEPAPVRDQERIDDQKSCAKKEEAEESVARFKVYHECFGKCKGIFDADLFSSEDSACIECLECGYQFSPQRFVRHAHRPLENRTCHWGFDSANWRSYLLLSRDQKHHNKVDALFRDLKERHLVTNPKRKPELRHEPEKIIKRAKKEIDRDDCSGVYNGNGLGMYHPVSAAAAASATDPYLQMQWAVFELAARGASAFRPWSAAGTCKHRDSSPLMPAYLSRGPPVLQHPERVVPLSECERFEPHFQPNVALAPIPPPTMPPIAPPLVHQHSRRHHHERRRHGHRPPSPDEKLESLPVTIKLEKPSSPAPGGTSGSYGEEEDSLVAGQETKEDEEPEEEESSAAVTSSTVTVEPAAPEVGTSSPESDSDSEGTAAIDLEERLMALDVPQDVLALARQVATENARLRRHRRSDAREISRLRSQLQMQQIQESEEAEEAGVHSFNLEKDGAGVGGVGLGLGTRVPLPPGRITGSASIETLVRVGIEKENGLSPDSKMVIVHDFTPCVDDELLVKRGQVVNVLYRENDWVYVIAADTRMEGFVPHSYCAPYTSQLAESTLATLMNNVKKKLPRSNDNDADLSSSSRSQNLDAQQTDTGSASDCESYSRNITTADVNVNRSNVAQSQTSVQSTPLQPDVHPFFKDPSAGRYIVLYTFVARDENDVSVERGEFVTVLNRDDPDWFWVLRHCDGNEGFVPSGFVYPGHVLHSYTTTATTTTTTTTTATDPHGLGTTNGNLTGGEQLQQKDLRDFRDETSGTELVVLYDYKAQAPDDLSVRRADWIYADLGNQTVDGWLWAYAPKTRKYGFIPKAYARPPAMTSL</sequence>
<feature type="region of interest" description="Disordered" evidence="4">
    <location>
        <begin position="952"/>
        <end position="973"/>
    </location>
</feature>
<dbReference type="Gene3D" id="3.10.260.20">
    <property type="entry name" value="Ski"/>
    <property type="match status" value="1"/>
</dbReference>
<dbReference type="RefSeq" id="XP_024945531.1">
    <property type="nucleotide sequence ID" value="XM_025089763.1"/>
</dbReference>